<evidence type="ECO:0000256" key="4">
    <source>
        <dbReference type="ARBA" id="ARBA00038402"/>
    </source>
</evidence>
<evidence type="ECO:0000256" key="2">
    <source>
        <dbReference type="ARBA" id="ARBA00022723"/>
    </source>
</evidence>
<dbReference type="Proteomes" id="UP000217199">
    <property type="component" value="Unassembled WGS sequence"/>
</dbReference>
<reference evidence="6 7" key="1">
    <citation type="journal article" date="2017" name="Mol. Ecol.">
        <title>Comparative and population genomic landscape of Phellinus noxius: A hypervariable fungus causing root rot in trees.</title>
        <authorList>
            <person name="Chung C.L."/>
            <person name="Lee T.J."/>
            <person name="Akiba M."/>
            <person name="Lee H.H."/>
            <person name="Kuo T.H."/>
            <person name="Liu D."/>
            <person name="Ke H.M."/>
            <person name="Yokoi T."/>
            <person name="Roa M.B."/>
            <person name="Lu M.J."/>
            <person name="Chang Y.Y."/>
            <person name="Ann P.J."/>
            <person name="Tsai J.N."/>
            <person name="Chen C.Y."/>
            <person name="Tzean S.S."/>
            <person name="Ota Y."/>
            <person name="Hattori T."/>
            <person name="Sahashi N."/>
            <person name="Liou R.F."/>
            <person name="Kikuchi T."/>
            <person name="Tsai I.J."/>
        </authorList>
    </citation>
    <scope>NUCLEOTIDE SEQUENCE [LARGE SCALE GENOMIC DNA]</scope>
    <source>
        <strain evidence="6 7">FFPRI411160</strain>
    </source>
</reference>
<dbReference type="Gene3D" id="6.20.50.20">
    <property type="match status" value="1"/>
</dbReference>
<dbReference type="InterPro" id="IPR007175">
    <property type="entry name" value="Rpr2/Snm1/Rpp21"/>
</dbReference>
<keyword evidence="3" id="KW-0862">Zinc</keyword>
<name>A0A286UGB7_9AGAM</name>
<proteinExistence type="inferred from homology"/>
<comment type="similarity">
    <text evidence="4">Belongs to the eukaryotic/archaeal RNase P protein component 4 family.</text>
</comment>
<sequence length="263" mass="29104">MGKKNKADGPSPSSVPNRDIIQRLNFLYQASTYLNVLHAQNNPQHVSQPIKPTGKSETESNSLSGTSEKVKPENQDHNGGSTKNQDMCKRPGKQKASTQDIARNYLKSMKVIGQKTNVKMDPSVKRTLCLGCNNVLISGVTAKVRVRPLPSHGHAVNYICMNCSTSRRLPAPHLKLSPMETSESHTTAEQAAEANSVVFPIEAQSDNASPTMSKAEFKNLTGRKRRQRKKKKIRASRLFSTRSEHILYVGNERVERSIGEDAL</sequence>
<keyword evidence="1" id="KW-0819">tRNA processing</keyword>
<accession>A0A286UGB7</accession>
<dbReference type="PANTHER" id="PTHR14742">
    <property type="entry name" value="RIBONUCLEASE P SUBUNIT P21"/>
    <property type="match status" value="1"/>
</dbReference>
<dbReference type="GO" id="GO:0046872">
    <property type="term" value="F:metal ion binding"/>
    <property type="evidence" value="ECO:0007669"/>
    <property type="project" value="UniProtKB-KW"/>
</dbReference>
<dbReference type="GO" id="GO:0005655">
    <property type="term" value="C:nucleolar ribonuclease P complex"/>
    <property type="evidence" value="ECO:0007669"/>
    <property type="project" value="TreeGrafter"/>
</dbReference>
<dbReference type="STRING" id="2282107.A0A286UGB7"/>
<feature type="region of interest" description="Disordered" evidence="5">
    <location>
        <begin position="204"/>
        <end position="236"/>
    </location>
</feature>
<protein>
    <submittedName>
        <fullName evidence="6">Rpr2-domain-containing</fullName>
    </submittedName>
</protein>
<evidence type="ECO:0000313" key="7">
    <source>
        <dbReference type="Proteomes" id="UP000217199"/>
    </source>
</evidence>
<evidence type="ECO:0000256" key="1">
    <source>
        <dbReference type="ARBA" id="ARBA00022694"/>
    </source>
</evidence>
<dbReference type="Pfam" id="PF04032">
    <property type="entry name" value="Rpr2"/>
    <property type="match status" value="1"/>
</dbReference>
<dbReference type="GO" id="GO:0008033">
    <property type="term" value="P:tRNA processing"/>
    <property type="evidence" value="ECO:0007669"/>
    <property type="project" value="UniProtKB-KW"/>
</dbReference>
<dbReference type="EMBL" id="NBII01000005">
    <property type="protein sequence ID" value="PAV18650.1"/>
    <property type="molecule type" value="Genomic_DNA"/>
</dbReference>
<keyword evidence="2" id="KW-0479">Metal-binding</keyword>
<dbReference type="OrthoDB" id="128536at2759"/>
<organism evidence="6 7">
    <name type="scientific">Pyrrhoderma noxium</name>
    <dbReference type="NCBI Taxonomy" id="2282107"/>
    <lineage>
        <taxon>Eukaryota</taxon>
        <taxon>Fungi</taxon>
        <taxon>Dikarya</taxon>
        <taxon>Basidiomycota</taxon>
        <taxon>Agaricomycotina</taxon>
        <taxon>Agaricomycetes</taxon>
        <taxon>Hymenochaetales</taxon>
        <taxon>Hymenochaetaceae</taxon>
        <taxon>Pyrrhoderma</taxon>
    </lineage>
</organism>
<keyword evidence="7" id="KW-1185">Reference proteome</keyword>
<comment type="caution">
    <text evidence="6">The sequence shown here is derived from an EMBL/GenBank/DDBJ whole genome shotgun (WGS) entry which is preliminary data.</text>
</comment>
<dbReference type="AlphaFoldDB" id="A0A286UGB7"/>
<feature type="compositionally biased region" description="Basic residues" evidence="5">
    <location>
        <begin position="221"/>
        <end position="235"/>
    </location>
</feature>
<evidence type="ECO:0000256" key="5">
    <source>
        <dbReference type="SAM" id="MobiDB-lite"/>
    </source>
</evidence>
<gene>
    <name evidence="6" type="ORF">PNOK_0549300</name>
</gene>
<dbReference type="InParanoid" id="A0A286UGB7"/>
<dbReference type="PANTHER" id="PTHR14742:SF0">
    <property type="entry name" value="RIBONUCLEASE P PROTEIN SUBUNIT P21"/>
    <property type="match status" value="1"/>
</dbReference>
<evidence type="ECO:0000256" key="3">
    <source>
        <dbReference type="ARBA" id="ARBA00022833"/>
    </source>
</evidence>
<feature type="region of interest" description="Disordered" evidence="5">
    <location>
        <begin position="44"/>
        <end position="99"/>
    </location>
</feature>
<evidence type="ECO:0000313" key="6">
    <source>
        <dbReference type="EMBL" id="PAV18650.1"/>
    </source>
</evidence>